<dbReference type="SUPFAM" id="SSF140478">
    <property type="entry name" value="LemA-like"/>
    <property type="match status" value="1"/>
</dbReference>
<dbReference type="EMBL" id="CP012543">
    <property type="protein sequence ID" value="QCD47954.1"/>
    <property type="molecule type" value="Genomic_DNA"/>
</dbReference>
<gene>
    <name evidence="7" type="primary">lemA2</name>
    <name evidence="7" type="ORF">CRECT_2372</name>
</gene>
<evidence type="ECO:0000256" key="6">
    <source>
        <dbReference type="SAM" id="Coils"/>
    </source>
</evidence>
<organism evidence="7 8">
    <name type="scientific">Campylobacter rectus</name>
    <name type="common">Wolinella recta</name>
    <dbReference type="NCBI Taxonomy" id="203"/>
    <lineage>
        <taxon>Bacteria</taxon>
        <taxon>Pseudomonadati</taxon>
        <taxon>Campylobacterota</taxon>
        <taxon>Epsilonproteobacteria</taxon>
        <taxon>Campylobacterales</taxon>
        <taxon>Campylobacteraceae</taxon>
        <taxon>Campylobacter</taxon>
    </lineage>
</organism>
<evidence type="ECO:0000313" key="7">
    <source>
        <dbReference type="EMBL" id="QCD47954.1"/>
    </source>
</evidence>
<accession>A0A6G5QQU1</accession>
<comment type="subcellular location">
    <subcellularLocation>
        <location evidence="1">Membrane</location>
        <topology evidence="1">Single-pass membrane protein</topology>
    </subcellularLocation>
</comment>
<dbReference type="PANTHER" id="PTHR34478">
    <property type="entry name" value="PROTEIN LEMA"/>
    <property type="match status" value="1"/>
</dbReference>
<dbReference type="PANTHER" id="PTHR34478:SF1">
    <property type="entry name" value="PROTEIN LEMA"/>
    <property type="match status" value="1"/>
</dbReference>
<evidence type="ECO:0000256" key="5">
    <source>
        <dbReference type="ARBA" id="ARBA00023136"/>
    </source>
</evidence>
<name>A0A6G5QQU1_CAMRE</name>
<evidence type="ECO:0000256" key="1">
    <source>
        <dbReference type="ARBA" id="ARBA00004167"/>
    </source>
</evidence>
<evidence type="ECO:0000313" key="8">
    <source>
        <dbReference type="Proteomes" id="UP000502377"/>
    </source>
</evidence>
<comment type="similarity">
    <text evidence="2">Belongs to the LemA family.</text>
</comment>
<dbReference type="InterPro" id="IPR007156">
    <property type="entry name" value="MamQ_LemA"/>
</dbReference>
<dbReference type="GO" id="GO:0016020">
    <property type="term" value="C:membrane"/>
    <property type="evidence" value="ECO:0007669"/>
    <property type="project" value="UniProtKB-SubCell"/>
</dbReference>
<keyword evidence="5" id="KW-0472">Membrane</keyword>
<protein>
    <submittedName>
        <fullName evidence="7">LemA protein</fullName>
    </submittedName>
</protein>
<dbReference type="KEGG" id="crx:CRECT_2372"/>
<evidence type="ECO:0000256" key="4">
    <source>
        <dbReference type="ARBA" id="ARBA00022989"/>
    </source>
</evidence>
<evidence type="ECO:0000256" key="3">
    <source>
        <dbReference type="ARBA" id="ARBA00022692"/>
    </source>
</evidence>
<dbReference type="AlphaFoldDB" id="A0A6G5QQU1"/>
<dbReference type="Proteomes" id="UP000502377">
    <property type="component" value="Chromosome"/>
</dbReference>
<keyword evidence="4" id="KW-1133">Transmembrane helix</keyword>
<dbReference type="RefSeq" id="WP_002944192.1">
    <property type="nucleotide sequence ID" value="NZ_CAUTXX010000143.1"/>
</dbReference>
<feature type="coiled-coil region" evidence="6">
    <location>
        <begin position="107"/>
        <end position="141"/>
    </location>
</feature>
<reference evidence="7 8" key="1">
    <citation type="submission" date="2016-07" db="EMBL/GenBank/DDBJ databases">
        <title>Comparative genomics of the Campylobacter concisus group.</title>
        <authorList>
            <person name="Miller W.G."/>
            <person name="Yee E."/>
            <person name="Chapman M.H."/>
            <person name="Huynh S."/>
            <person name="Bono J.L."/>
            <person name="On S.L.W."/>
            <person name="StLeger J."/>
            <person name="Foster G."/>
            <person name="Parker C.T."/>
        </authorList>
    </citation>
    <scope>NUCLEOTIDE SEQUENCE [LARGE SCALE GENOMIC DNA]</scope>
    <source>
        <strain evidence="7 8">ATCC 33238</strain>
    </source>
</reference>
<dbReference type="Pfam" id="PF04011">
    <property type="entry name" value="LemA"/>
    <property type="match status" value="1"/>
</dbReference>
<keyword evidence="6" id="KW-0175">Coiled coil</keyword>
<dbReference type="InterPro" id="IPR023353">
    <property type="entry name" value="LemA-like_dom_sf"/>
</dbReference>
<keyword evidence="3" id="KW-0812">Transmembrane</keyword>
<evidence type="ECO:0000256" key="2">
    <source>
        <dbReference type="ARBA" id="ARBA00008854"/>
    </source>
</evidence>
<dbReference type="Gene3D" id="1.20.1440.20">
    <property type="entry name" value="LemA-like domain"/>
    <property type="match status" value="1"/>
</dbReference>
<proteinExistence type="inferred from homology"/>
<sequence length="184" mass="20776">MYIVLGIIAVLALIVISVYNSLVGKRNQVSNIRSGVDTQLKRRFDLIPNLVATVKQYITHERELLENISALRSGIQKAAGDEQRFALNGELSNLISKLNVVVENYPELKANENVMHLQKTLNEIEEQISAARRAYNAAVTDYNNAVEMFPSNIVASWARFHKAAFFEVPKGQDDPHDVHELFNR</sequence>